<dbReference type="PANTHER" id="PTHR22926">
    <property type="entry name" value="PHOSPHO-N-ACETYLMURAMOYL-PENTAPEPTIDE-TRANSFERASE"/>
    <property type="match status" value="1"/>
</dbReference>
<feature type="transmembrane region" description="Helical" evidence="9">
    <location>
        <begin position="44"/>
        <end position="64"/>
    </location>
</feature>
<evidence type="ECO:0000313" key="10">
    <source>
        <dbReference type="EMBL" id="QEC68081.1"/>
    </source>
</evidence>
<feature type="binding site" evidence="7">
    <location>
        <position position="213"/>
    </location>
    <ligand>
        <name>Mg(2+)</name>
        <dbReference type="ChEBI" id="CHEBI:18420"/>
    </ligand>
</feature>
<keyword evidence="7" id="KW-0479">Metal-binding</keyword>
<reference evidence="10 11" key="1">
    <citation type="journal article" date="2016" name="Int. J. Syst. Evol. Microbiol.">
        <title>Panacibacter ginsenosidivorans gen. nov., sp. nov., with ginsenoside converting activity isolated from soil of a ginseng field.</title>
        <authorList>
            <person name="Siddiqi M.Z."/>
            <person name="Muhammad Shafi S."/>
            <person name="Choi K.D."/>
            <person name="Im W.T."/>
        </authorList>
    </citation>
    <scope>NUCLEOTIDE SEQUENCE [LARGE SCALE GENOMIC DNA]</scope>
    <source>
        <strain evidence="10 11">Gsoil1550</strain>
    </source>
</reference>
<feature type="transmembrane region" description="Helical" evidence="9">
    <location>
        <begin position="76"/>
        <end position="95"/>
    </location>
</feature>
<dbReference type="InterPro" id="IPR018480">
    <property type="entry name" value="PNAcMuramoyl-5peptid_Trfase_CS"/>
</dbReference>
<protein>
    <submittedName>
        <fullName evidence="10">Undecaprenyl/decaprenyl-phosphate alpha-N-acetylglucosaminyl 1-phosphate transferase</fullName>
    </submittedName>
</protein>
<dbReference type="Pfam" id="PF00953">
    <property type="entry name" value="Glycos_transf_4"/>
    <property type="match status" value="1"/>
</dbReference>
<dbReference type="PROSITE" id="PS01348">
    <property type="entry name" value="MRAY_2"/>
    <property type="match status" value="1"/>
</dbReference>
<dbReference type="GO" id="GO:0044038">
    <property type="term" value="P:cell wall macromolecule biosynthetic process"/>
    <property type="evidence" value="ECO:0007669"/>
    <property type="project" value="TreeGrafter"/>
</dbReference>
<feature type="transmembrane region" description="Helical" evidence="9">
    <location>
        <begin position="296"/>
        <end position="315"/>
    </location>
</feature>
<keyword evidence="3 10" id="KW-0808">Transferase</keyword>
<proteinExistence type="predicted"/>
<evidence type="ECO:0000256" key="2">
    <source>
        <dbReference type="ARBA" id="ARBA00022475"/>
    </source>
</evidence>
<dbReference type="AlphaFoldDB" id="A0A5B8VB18"/>
<feature type="region of interest" description="Disordered" evidence="8">
    <location>
        <begin position="373"/>
        <end position="394"/>
    </location>
</feature>
<keyword evidence="11" id="KW-1185">Reference proteome</keyword>
<evidence type="ECO:0000256" key="3">
    <source>
        <dbReference type="ARBA" id="ARBA00022679"/>
    </source>
</evidence>
<evidence type="ECO:0000256" key="9">
    <source>
        <dbReference type="SAM" id="Phobius"/>
    </source>
</evidence>
<comment type="subcellular location">
    <subcellularLocation>
        <location evidence="1">Cell membrane</location>
        <topology evidence="1">Multi-pass membrane protein</topology>
    </subcellularLocation>
</comment>
<feature type="transmembrane region" description="Helical" evidence="9">
    <location>
        <begin position="321"/>
        <end position="340"/>
    </location>
</feature>
<sequence>MILVAVGMFIAYIITFLLMPFIIRVARINKLYDKPDERKTHTNSVSSLGGVGMIAGLSISLLLVSDFRIGDSAFQYYLAAFFIIFMLGVIDDLFVLHPLKKLAGQLLVALLVTTKSHLLITNLQGLGGFYEISNSVSYILTFFTILLIINSFNLIDGVDGLAGSLGLASSFFFGLFFYLKGDMPYAILGFSMAGTLMAFLVFNFPPARIFMGDSGSMLIGLVNAILVIRLIEEGTFTTGISVYSSFALGFSILLIPMLDVLRVFIIRLTKGASPFAPDRNHIHHLLLNKGFNHTQVTVTMLLSSIIFTAVGYFVNDLNINLVAGILTLLFFSGVFVIKFLTSFNPLHVVQSKDGIGADAKVLTLYGDENDVSKIAPKKSNPESLNIHPPKTKAE</sequence>
<dbReference type="KEGG" id="pgin:FRZ67_12505"/>
<keyword evidence="4 9" id="KW-0812">Transmembrane</keyword>
<feature type="transmembrane region" description="Helical" evidence="9">
    <location>
        <begin position="132"/>
        <end position="149"/>
    </location>
</feature>
<evidence type="ECO:0000256" key="7">
    <source>
        <dbReference type="PIRSR" id="PIRSR600715-1"/>
    </source>
</evidence>
<dbReference type="EMBL" id="CP042435">
    <property type="protein sequence ID" value="QEC68081.1"/>
    <property type="molecule type" value="Genomic_DNA"/>
</dbReference>
<dbReference type="OrthoDB" id="9783652at2"/>
<feature type="transmembrane region" description="Helical" evidence="9">
    <location>
        <begin position="161"/>
        <end position="179"/>
    </location>
</feature>
<feature type="transmembrane region" description="Helical" evidence="9">
    <location>
        <begin position="243"/>
        <end position="265"/>
    </location>
</feature>
<evidence type="ECO:0000256" key="4">
    <source>
        <dbReference type="ARBA" id="ARBA00022692"/>
    </source>
</evidence>
<gene>
    <name evidence="10" type="ORF">FRZ67_12505</name>
</gene>
<name>A0A5B8VB18_9BACT</name>
<feature type="binding site" evidence="7">
    <location>
        <position position="153"/>
    </location>
    <ligand>
        <name>Mg(2+)</name>
        <dbReference type="ChEBI" id="CHEBI:18420"/>
    </ligand>
</feature>
<feature type="transmembrane region" description="Helical" evidence="9">
    <location>
        <begin position="6"/>
        <end position="23"/>
    </location>
</feature>
<dbReference type="InterPro" id="IPR000715">
    <property type="entry name" value="Glycosyl_transferase_4"/>
</dbReference>
<feature type="transmembrane region" description="Helical" evidence="9">
    <location>
        <begin position="214"/>
        <end position="231"/>
    </location>
</feature>
<keyword evidence="5 9" id="KW-1133">Transmembrane helix</keyword>
<keyword evidence="2" id="KW-1003">Cell membrane</keyword>
<dbReference type="CDD" id="cd06853">
    <property type="entry name" value="GT_WecA_like"/>
    <property type="match status" value="1"/>
</dbReference>
<dbReference type="Proteomes" id="UP000321533">
    <property type="component" value="Chromosome"/>
</dbReference>
<evidence type="ECO:0000256" key="1">
    <source>
        <dbReference type="ARBA" id="ARBA00004651"/>
    </source>
</evidence>
<evidence type="ECO:0000256" key="6">
    <source>
        <dbReference type="ARBA" id="ARBA00023136"/>
    </source>
</evidence>
<dbReference type="RefSeq" id="WP_147189888.1">
    <property type="nucleotide sequence ID" value="NZ_CP042435.1"/>
</dbReference>
<keyword evidence="7" id="KW-0460">Magnesium</keyword>
<keyword evidence="6 9" id="KW-0472">Membrane</keyword>
<dbReference type="GO" id="GO:0009103">
    <property type="term" value="P:lipopolysaccharide biosynthetic process"/>
    <property type="evidence" value="ECO:0007669"/>
    <property type="project" value="TreeGrafter"/>
</dbReference>
<feature type="transmembrane region" description="Helical" evidence="9">
    <location>
        <begin position="185"/>
        <end position="202"/>
    </location>
</feature>
<dbReference type="PANTHER" id="PTHR22926:SF3">
    <property type="entry name" value="UNDECAPRENYL-PHOSPHATE ALPHA-N-ACETYLGLUCOSAMINYL 1-PHOSPHATE TRANSFERASE"/>
    <property type="match status" value="1"/>
</dbReference>
<organism evidence="10 11">
    <name type="scientific">Panacibacter ginsenosidivorans</name>
    <dbReference type="NCBI Taxonomy" id="1813871"/>
    <lineage>
        <taxon>Bacteria</taxon>
        <taxon>Pseudomonadati</taxon>
        <taxon>Bacteroidota</taxon>
        <taxon>Chitinophagia</taxon>
        <taxon>Chitinophagales</taxon>
        <taxon>Chitinophagaceae</taxon>
        <taxon>Panacibacter</taxon>
    </lineage>
</organism>
<dbReference type="GO" id="GO:0005886">
    <property type="term" value="C:plasma membrane"/>
    <property type="evidence" value="ECO:0007669"/>
    <property type="project" value="UniProtKB-SubCell"/>
</dbReference>
<evidence type="ECO:0000313" key="11">
    <source>
        <dbReference type="Proteomes" id="UP000321533"/>
    </source>
</evidence>
<evidence type="ECO:0000256" key="5">
    <source>
        <dbReference type="ARBA" id="ARBA00022989"/>
    </source>
</evidence>
<dbReference type="GO" id="GO:0016780">
    <property type="term" value="F:phosphotransferase activity, for other substituted phosphate groups"/>
    <property type="evidence" value="ECO:0007669"/>
    <property type="project" value="InterPro"/>
</dbReference>
<accession>A0A5B8VB18</accession>
<comment type="cofactor">
    <cofactor evidence="7">
        <name>Mg(2+)</name>
        <dbReference type="ChEBI" id="CHEBI:18420"/>
    </cofactor>
</comment>
<evidence type="ECO:0000256" key="8">
    <source>
        <dbReference type="SAM" id="MobiDB-lite"/>
    </source>
</evidence>
<dbReference type="GO" id="GO:0046872">
    <property type="term" value="F:metal ion binding"/>
    <property type="evidence" value="ECO:0007669"/>
    <property type="project" value="UniProtKB-KW"/>
</dbReference>
<dbReference type="GO" id="GO:0071555">
    <property type="term" value="P:cell wall organization"/>
    <property type="evidence" value="ECO:0007669"/>
    <property type="project" value="TreeGrafter"/>
</dbReference>